<evidence type="ECO:0000259" key="2">
    <source>
        <dbReference type="PROSITE" id="PS50234"/>
    </source>
</evidence>
<dbReference type="InterPro" id="IPR036465">
    <property type="entry name" value="vWFA_dom_sf"/>
</dbReference>
<dbReference type="Pfam" id="PF13768">
    <property type="entry name" value="VWA_3"/>
    <property type="match status" value="1"/>
</dbReference>
<dbReference type="KEGG" id="ipu:108280745"/>
<dbReference type="PANTHER" id="PTHR46299">
    <property type="entry name" value="VON WILLEBRAND FACTOR A DOMAIN-CONTAINING PROTEIN 5B2-RELATED"/>
    <property type="match status" value="1"/>
</dbReference>
<feature type="domain" description="VWFA" evidence="2">
    <location>
        <begin position="366"/>
        <end position="538"/>
    </location>
</feature>
<dbReference type="Pfam" id="PF13757">
    <property type="entry name" value="VIT_2"/>
    <property type="match status" value="1"/>
</dbReference>
<sequence>MPGLRNRDTWAPLLLKSSRITSCANGCSLGITAHLTYINTDPKPVEGVFVYPLGEREVVVGFEAVISGRLLSVKVQSRGNLEDCCPNCCPMPGIHGKQWSCCGGTGQGIQCSNGHLLLDEDLERTNFITGTGIIAPMEVVSIVISTTLELSTLENGAIHLIYPTVLTPIVRARLQPAKGENGCRSNETSATTCFGGVSGKQEKMLEMNEHCVHSVFSSPATNLAPYELNFQLLVRGACLLAGLESPTHALRADADPNAQSASATYITLAEEHLYDRHLEIILHLSEPHSPLVILERGRLTFSQYEQQVSARRDFIRYVHKEAEPGKKLEFVRKRYHKDVLNNPVLMLNFCPDLLSEPVELQQANRELLFLINCSGNMTQHSISKIKEGMLVAIKSLPSSAMVNIAGFGSVVKPLFTSSKPCTDIIMAQVLDYVQKLHADLGGSNLLGALSWVYHQPAHRSCPRQLFILTDGSLINVGQVLELVRRNTCNARCFGLGLGSRACRRLLHGVAKLTGGRAEFLCDDERLQPKLIKCLKKALEPALTDVRIDWYVPDNVEALLSPNEIPPLYPGNRLIGYCTLYDVSAFKVKKNDMRNQANRPLPYGSFGSVFELSSGSSELLQPLVPMAERERRGELGHEENTEYMLRENSQEISSTDDNAASDARWRMEQTSYVQEQYTLTRCSLGSERGVFPSYSPPAECLSLGMDAASLPHSLERVQPQHSHSLTRWDTSWKENITSSMEEESEKAGWLLDGEGCVLRQKDLARAALAGRSFSSPQGELDMHRLRRALERVSFEQAMGGRLEESDTETHNIPQGALSLTDSNGILFPASPLDWDGFTDPESLFAASPVAQVPCQLVIHGLLGSKPMSWEVSMDLCVLWSSEEAPQDIWDAVVHHLAARSVIRDFENMAEKETDIEHGSSKRYRMKAIQTSKSCGIISMYTSFSTTDASTRKMFSESTDIRHMGVPFGSRHTTGTRRQRAYSVGRRPSIRDSEDIDNTHNSTDRENTPASPHSLASLGNNVGPGSPSAASSCSQRSVESRTMESFFSFGFNLGRLRPSHSSGRQTPLKPQCLSAVSETQTNSQSPDYLPLLRLQLASGAFLLSESFSECIHIPLDRLKRASPYLIHRSSLSPPYHYISSPSTGPIASYRPDDQRTTRPPHASSGLRFANDSLTVLPETFSSEEGSIELVGGVPHSDSGRGSETDMCEEVEPQGEQLAHLDVESSSWATSVALAWLEHHCAGFFVEWELVAAKADFWLKCQSLPEGVDLPGLRAAARQLFLLLRHWDENLQLNMLCYNPNYM</sequence>
<accession>A0A2D0T9P8</accession>
<feature type="region of interest" description="Disordered" evidence="1">
    <location>
        <begin position="1135"/>
        <end position="1163"/>
    </location>
</feature>
<dbReference type="CTD" id="90113"/>
<dbReference type="PROSITE" id="PS50234">
    <property type="entry name" value="VWFA"/>
    <property type="match status" value="1"/>
</dbReference>
<feature type="region of interest" description="Disordered" evidence="1">
    <location>
        <begin position="962"/>
        <end position="1033"/>
    </location>
</feature>
<evidence type="ECO:0000313" key="5">
    <source>
        <dbReference type="RefSeq" id="XP_017351603.1"/>
    </source>
</evidence>
<dbReference type="Proteomes" id="UP000221080">
    <property type="component" value="Chromosome 20"/>
</dbReference>
<evidence type="ECO:0000259" key="3">
    <source>
        <dbReference type="PROSITE" id="PS51468"/>
    </source>
</evidence>
<dbReference type="Gene3D" id="3.40.50.410">
    <property type="entry name" value="von Willebrand factor, type A domain"/>
    <property type="match status" value="1"/>
</dbReference>
<dbReference type="InterPro" id="IPR052627">
    <property type="entry name" value="VWA_domain-containing"/>
</dbReference>
<dbReference type="PANTHER" id="PTHR46299:SF2">
    <property type="entry name" value="VON WILLEBRAND FACTOR A DOMAIN-CONTAINING PROTEIN 5B2"/>
    <property type="match status" value="1"/>
</dbReference>
<protein>
    <submittedName>
        <fullName evidence="5">von Willebrand factor A domain-containing protein 5B1</fullName>
    </submittedName>
</protein>
<feature type="domain" description="VIT" evidence="3">
    <location>
        <begin position="1"/>
        <end position="148"/>
    </location>
</feature>
<evidence type="ECO:0000313" key="4">
    <source>
        <dbReference type="Proteomes" id="UP000221080"/>
    </source>
</evidence>
<dbReference type="SMART" id="SM00327">
    <property type="entry name" value="VWA"/>
    <property type="match status" value="1"/>
</dbReference>
<dbReference type="InterPro" id="IPR002035">
    <property type="entry name" value="VWF_A"/>
</dbReference>
<proteinExistence type="predicted"/>
<dbReference type="SUPFAM" id="SSF53300">
    <property type="entry name" value="vWA-like"/>
    <property type="match status" value="1"/>
</dbReference>
<dbReference type="STRING" id="7998.ENSIPUP00000013696"/>
<dbReference type="RefSeq" id="XP_017351603.1">
    <property type="nucleotide sequence ID" value="XM_017496114.3"/>
</dbReference>
<keyword evidence="4" id="KW-1185">Reference proteome</keyword>
<evidence type="ECO:0000256" key="1">
    <source>
        <dbReference type="SAM" id="MobiDB-lite"/>
    </source>
</evidence>
<organism evidence="4 5">
    <name type="scientific">Ictalurus punctatus</name>
    <name type="common">Channel catfish</name>
    <name type="synonym">Silurus punctatus</name>
    <dbReference type="NCBI Taxonomy" id="7998"/>
    <lineage>
        <taxon>Eukaryota</taxon>
        <taxon>Metazoa</taxon>
        <taxon>Chordata</taxon>
        <taxon>Craniata</taxon>
        <taxon>Vertebrata</taxon>
        <taxon>Euteleostomi</taxon>
        <taxon>Actinopterygii</taxon>
        <taxon>Neopterygii</taxon>
        <taxon>Teleostei</taxon>
        <taxon>Ostariophysi</taxon>
        <taxon>Siluriformes</taxon>
        <taxon>Ictaluridae</taxon>
        <taxon>Ictalurus</taxon>
    </lineage>
</organism>
<dbReference type="OrthoDB" id="1729737at2759"/>
<dbReference type="OMA" id="QPPRCHV"/>
<feature type="compositionally biased region" description="Low complexity" evidence="1">
    <location>
        <begin position="1021"/>
        <end position="1033"/>
    </location>
</feature>
<reference evidence="4" key="1">
    <citation type="journal article" date="2016" name="Nat. Commun.">
        <title>The channel catfish genome sequence provides insights into the evolution of scale formation in teleosts.</title>
        <authorList>
            <person name="Liu Z."/>
            <person name="Liu S."/>
            <person name="Yao J."/>
            <person name="Bao L."/>
            <person name="Zhang J."/>
            <person name="Li Y."/>
            <person name="Jiang C."/>
            <person name="Sun L."/>
            <person name="Wang R."/>
            <person name="Zhang Y."/>
            <person name="Zhou T."/>
            <person name="Zeng Q."/>
            <person name="Fu Q."/>
            <person name="Gao S."/>
            <person name="Li N."/>
            <person name="Koren S."/>
            <person name="Jiang Y."/>
            <person name="Zimin A."/>
            <person name="Xu P."/>
            <person name="Phillippy A.M."/>
            <person name="Geng X."/>
            <person name="Song L."/>
            <person name="Sun F."/>
            <person name="Li C."/>
            <person name="Wang X."/>
            <person name="Chen A."/>
            <person name="Jin Y."/>
            <person name="Yuan Z."/>
            <person name="Yang Y."/>
            <person name="Tan S."/>
            <person name="Peatman E."/>
            <person name="Lu J."/>
            <person name="Qin Z."/>
            <person name="Dunham R."/>
            <person name="Li Z."/>
            <person name="Sonstegard T."/>
            <person name="Feng J."/>
            <person name="Danzmann R.G."/>
            <person name="Schroeder S."/>
            <person name="Scheffler B."/>
            <person name="Duke M.V."/>
            <person name="Ballard L."/>
            <person name="Kucuktas H."/>
            <person name="Kaltenboeck L."/>
            <person name="Liu H."/>
            <person name="Armbruster J."/>
            <person name="Xie Y."/>
            <person name="Kirby M.L."/>
            <person name="Tian Y."/>
            <person name="Flanagan M.E."/>
            <person name="Mu W."/>
            <person name="Waldbieser G.C."/>
        </authorList>
    </citation>
    <scope>NUCLEOTIDE SEQUENCE [LARGE SCALE GENOMIC DNA]</scope>
    <source>
        <strain evidence="4">SDA103</strain>
    </source>
</reference>
<dbReference type="PROSITE" id="PS51468">
    <property type="entry name" value="VIT"/>
    <property type="match status" value="1"/>
</dbReference>
<reference evidence="5" key="2">
    <citation type="submission" date="2025-08" db="UniProtKB">
        <authorList>
            <consortium name="RefSeq"/>
        </authorList>
    </citation>
    <scope>IDENTIFICATION</scope>
    <source>
        <tissue evidence="5">Blood</tissue>
    </source>
</reference>
<name>A0A2D0T9P8_ICTPU</name>
<dbReference type="GeneID" id="108280745"/>
<dbReference type="InterPro" id="IPR013694">
    <property type="entry name" value="VIT"/>
</dbReference>
<gene>
    <name evidence="5" type="primary">vwa5b2</name>
</gene>